<organism evidence="1 2">
    <name type="scientific">Rhodohalobacter sulfatireducens</name>
    <dbReference type="NCBI Taxonomy" id="2911366"/>
    <lineage>
        <taxon>Bacteria</taxon>
        <taxon>Pseudomonadati</taxon>
        <taxon>Balneolota</taxon>
        <taxon>Balneolia</taxon>
        <taxon>Balneolales</taxon>
        <taxon>Balneolaceae</taxon>
        <taxon>Rhodohalobacter</taxon>
    </lineage>
</organism>
<reference evidence="1" key="2">
    <citation type="submission" date="2024-05" db="EMBL/GenBank/DDBJ databases">
        <title>Rhodohalobacter halophilus gen. nov., sp. nov., a moderately halophilic member of the family Balneolaceae.</title>
        <authorList>
            <person name="Xia J."/>
        </authorList>
    </citation>
    <scope>NUCLEOTIDE SEQUENCE</scope>
    <source>
        <strain evidence="1">WB101</strain>
    </source>
</reference>
<sequence>MNIFSKINSVFLAAAVVFSTFGQLQILQGVEQGFTHTTANDAATYSNITSQNIWGVINLDGSNSLFNLFSNSESEEDRKNSLESITGRESALTKISSLYLLLARDITLSPSIEDLLYPFHFYF</sequence>
<evidence type="ECO:0000313" key="1">
    <source>
        <dbReference type="EMBL" id="MCG2587887.1"/>
    </source>
</evidence>
<accession>A0ABS9KAP0</accession>
<protein>
    <submittedName>
        <fullName evidence="1">Uncharacterized protein</fullName>
    </submittedName>
</protein>
<dbReference type="EMBL" id="JAKLWS010000004">
    <property type="protein sequence ID" value="MCG2587887.1"/>
    <property type="molecule type" value="Genomic_DNA"/>
</dbReference>
<comment type="caution">
    <text evidence="1">The sequence shown here is derived from an EMBL/GenBank/DDBJ whole genome shotgun (WGS) entry which is preliminary data.</text>
</comment>
<evidence type="ECO:0000313" key="2">
    <source>
        <dbReference type="Proteomes" id="UP001165366"/>
    </source>
</evidence>
<gene>
    <name evidence="1" type="ORF">L6773_04885</name>
</gene>
<proteinExistence type="predicted"/>
<dbReference type="Proteomes" id="UP001165366">
    <property type="component" value="Unassembled WGS sequence"/>
</dbReference>
<name>A0ABS9KAP0_9BACT</name>
<dbReference type="RefSeq" id="WP_237852730.1">
    <property type="nucleotide sequence ID" value="NZ_JAKLWS010000004.1"/>
</dbReference>
<keyword evidence="2" id="KW-1185">Reference proteome</keyword>
<reference evidence="1" key="1">
    <citation type="submission" date="2022-01" db="EMBL/GenBank/DDBJ databases">
        <authorList>
            <person name="Wang Y."/>
        </authorList>
    </citation>
    <scope>NUCLEOTIDE SEQUENCE</scope>
    <source>
        <strain evidence="1">WB101</strain>
    </source>
</reference>